<comment type="catalytic activity">
    <reaction evidence="1">
        <text>ATP + protein L-histidine = ADP + protein N-phospho-L-histidine.</text>
        <dbReference type="EC" id="2.7.13.3"/>
    </reaction>
</comment>
<protein>
    <recommendedName>
        <fullName evidence="3">histidine kinase</fullName>
        <ecNumber evidence="3">2.7.13.3</ecNumber>
    </recommendedName>
</protein>
<dbReference type="InterPro" id="IPR003661">
    <property type="entry name" value="HisK_dim/P_dom"/>
</dbReference>
<evidence type="ECO:0000259" key="13">
    <source>
        <dbReference type="PROSITE" id="PS50112"/>
    </source>
</evidence>
<keyword evidence="4" id="KW-1003">Cell membrane</keyword>
<dbReference type="Gene3D" id="3.40.50.2300">
    <property type="match status" value="1"/>
</dbReference>
<comment type="caution">
    <text evidence="14">The sequence shown here is derived from an EMBL/GenBank/DDBJ whole genome shotgun (WGS) entry which is preliminary data.</text>
</comment>
<dbReference type="InterPro" id="IPR036097">
    <property type="entry name" value="HisK_dim/P_sf"/>
</dbReference>
<dbReference type="Pfam" id="PF13426">
    <property type="entry name" value="PAS_9"/>
    <property type="match status" value="1"/>
</dbReference>
<dbReference type="InterPro" id="IPR000014">
    <property type="entry name" value="PAS"/>
</dbReference>
<name>A0A5Q4VEF2_9BACT</name>
<dbReference type="NCBIfam" id="TIGR00229">
    <property type="entry name" value="sensory_box"/>
    <property type="match status" value="1"/>
</dbReference>
<evidence type="ECO:0000256" key="10">
    <source>
        <dbReference type="SAM" id="Phobius"/>
    </source>
</evidence>
<dbReference type="AlphaFoldDB" id="A0A5Q4VEF2"/>
<dbReference type="Proteomes" id="UP000321899">
    <property type="component" value="Unassembled WGS sequence"/>
</dbReference>
<evidence type="ECO:0000256" key="5">
    <source>
        <dbReference type="ARBA" id="ARBA00022553"/>
    </source>
</evidence>
<dbReference type="SMART" id="SM00387">
    <property type="entry name" value="HATPase_c"/>
    <property type="match status" value="1"/>
</dbReference>
<dbReference type="SMART" id="SM01049">
    <property type="entry name" value="Cache_2"/>
    <property type="match status" value="1"/>
</dbReference>
<reference evidence="14 15" key="1">
    <citation type="submission" date="2019-06" db="EMBL/GenBank/DDBJ databases">
        <title>Desulfobotulus mexicanus sp. nov., a novel sulfate-reducing bacterium isolated from the sediment of an alkaline crater lake in Mexico.</title>
        <authorList>
            <person name="Hirschler-Rea A."/>
        </authorList>
    </citation>
    <scope>NUCLEOTIDE SEQUENCE [LARGE SCALE GENOMIC DNA]</scope>
    <source>
        <strain evidence="14 15">PAR22N</strain>
    </source>
</reference>
<dbReference type="InterPro" id="IPR011006">
    <property type="entry name" value="CheY-like_superfamily"/>
</dbReference>
<dbReference type="InterPro" id="IPR001789">
    <property type="entry name" value="Sig_transdc_resp-reg_receiver"/>
</dbReference>
<dbReference type="InterPro" id="IPR004010">
    <property type="entry name" value="Double_Cache_2"/>
</dbReference>
<dbReference type="InterPro" id="IPR003594">
    <property type="entry name" value="HATPase_dom"/>
</dbReference>
<dbReference type="GO" id="GO:0000155">
    <property type="term" value="F:phosphorelay sensor kinase activity"/>
    <property type="evidence" value="ECO:0007669"/>
    <property type="project" value="InterPro"/>
</dbReference>
<evidence type="ECO:0000256" key="2">
    <source>
        <dbReference type="ARBA" id="ARBA00004651"/>
    </source>
</evidence>
<keyword evidence="7 10" id="KW-1133">Transmembrane helix</keyword>
<dbReference type="OrthoDB" id="5341439at2"/>
<dbReference type="EC" id="2.7.13.3" evidence="3"/>
<evidence type="ECO:0000313" key="14">
    <source>
        <dbReference type="EMBL" id="TYT75343.1"/>
    </source>
</evidence>
<evidence type="ECO:0000259" key="12">
    <source>
        <dbReference type="PROSITE" id="PS50110"/>
    </source>
</evidence>
<evidence type="ECO:0000256" key="9">
    <source>
        <dbReference type="PROSITE-ProRule" id="PRU00169"/>
    </source>
</evidence>
<dbReference type="SMART" id="SM00388">
    <property type="entry name" value="HisKA"/>
    <property type="match status" value="1"/>
</dbReference>
<evidence type="ECO:0000256" key="3">
    <source>
        <dbReference type="ARBA" id="ARBA00012438"/>
    </source>
</evidence>
<keyword evidence="6 10" id="KW-0812">Transmembrane</keyword>
<evidence type="ECO:0000256" key="7">
    <source>
        <dbReference type="ARBA" id="ARBA00022989"/>
    </source>
</evidence>
<dbReference type="InterPro" id="IPR005467">
    <property type="entry name" value="His_kinase_dom"/>
</dbReference>
<dbReference type="SUPFAM" id="SSF55874">
    <property type="entry name" value="ATPase domain of HSP90 chaperone/DNA topoisomerase II/histidine kinase"/>
    <property type="match status" value="1"/>
</dbReference>
<accession>A0A5Q4VEF2</accession>
<evidence type="ECO:0000256" key="6">
    <source>
        <dbReference type="ARBA" id="ARBA00022692"/>
    </source>
</evidence>
<organism evidence="14 15">
    <name type="scientific">Desulfobotulus mexicanus</name>
    <dbReference type="NCBI Taxonomy" id="2586642"/>
    <lineage>
        <taxon>Bacteria</taxon>
        <taxon>Pseudomonadati</taxon>
        <taxon>Thermodesulfobacteriota</taxon>
        <taxon>Desulfobacteria</taxon>
        <taxon>Desulfobacterales</taxon>
        <taxon>Desulfobacteraceae</taxon>
        <taxon>Desulfobotulus</taxon>
    </lineage>
</organism>
<dbReference type="PROSITE" id="PS50112">
    <property type="entry name" value="PAS"/>
    <property type="match status" value="1"/>
</dbReference>
<feature type="modified residue" description="4-aspartylphosphate" evidence="9">
    <location>
        <position position="894"/>
    </location>
</feature>
<keyword evidence="8 10" id="KW-0472">Membrane</keyword>
<dbReference type="PROSITE" id="PS50110">
    <property type="entry name" value="RESPONSE_REGULATORY"/>
    <property type="match status" value="1"/>
</dbReference>
<evidence type="ECO:0000256" key="1">
    <source>
        <dbReference type="ARBA" id="ARBA00000085"/>
    </source>
</evidence>
<dbReference type="PANTHER" id="PTHR43065:SF42">
    <property type="entry name" value="TWO-COMPONENT SENSOR PPRA"/>
    <property type="match status" value="1"/>
</dbReference>
<dbReference type="PANTHER" id="PTHR43065">
    <property type="entry name" value="SENSOR HISTIDINE KINASE"/>
    <property type="match status" value="1"/>
</dbReference>
<dbReference type="PRINTS" id="PR00344">
    <property type="entry name" value="BCTRLSENSOR"/>
</dbReference>
<dbReference type="GO" id="GO:0005886">
    <property type="term" value="C:plasma membrane"/>
    <property type="evidence" value="ECO:0007669"/>
    <property type="project" value="UniProtKB-SubCell"/>
</dbReference>
<dbReference type="InterPro" id="IPR033480">
    <property type="entry name" value="sCache_2"/>
</dbReference>
<feature type="transmembrane region" description="Helical" evidence="10">
    <location>
        <begin position="379"/>
        <end position="397"/>
    </location>
</feature>
<feature type="domain" description="PAS" evidence="13">
    <location>
        <begin position="459"/>
        <end position="507"/>
    </location>
</feature>
<evidence type="ECO:0000313" key="15">
    <source>
        <dbReference type="Proteomes" id="UP000321899"/>
    </source>
</evidence>
<dbReference type="Gene3D" id="3.30.565.10">
    <property type="entry name" value="Histidine kinase-like ATPase, C-terminal domain"/>
    <property type="match status" value="1"/>
</dbReference>
<dbReference type="Pfam" id="PF08269">
    <property type="entry name" value="dCache_2"/>
    <property type="match status" value="1"/>
</dbReference>
<dbReference type="SMART" id="SM00091">
    <property type="entry name" value="PAS"/>
    <property type="match status" value="1"/>
</dbReference>
<dbReference type="SUPFAM" id="SSF47384">
    <property type="entry name" value="Homodimeric domain of signal transducing histidine kinase"/>
    <property type="match status" value="1"/>
</dbReference>
<dbReference type="PROSITE" id="PS50109">
    <property type="entry name" value="HIS_KIN"/>
    <property type="match status" value="1"/>
</dbReference>
<proteinExistence type="predicted"/>
<dbReference type="InterPro" id="IPR004358">
    <property type="entry name" value="Sig_transdc_His_kin-like_C"/>
</dbReference>
<gene>
    <name evidence="14" type="ORF">FIM25_04460</name>
</gene>
<evidence type="ECO:0000256" key="8">
    <source>
        <dbReference type="ARBA" id="ARBA00023136"/>
    </source>
</evidence>
<dbReference type="Pfam" id="PF00512">
    <property type="entry name" value="HisKA"/>
    <property type="match status" value="1"/>
</dbReference>
<dbReference type="EMBL" id="VDMB01000004">
    <property type="protein sequence ID" value="TYT75343.1"/>
    <property type="molecule type" value="Genomic_DNA"/>
</dbReference>
<dbReference type="Gene3D" id="3.30.450.20">
    <property type="entry name" value="PAS domain"/>
    <property type="match status" value="3"/>
</dbReference>
<evidence type="ECO:0000259" key="11">
    <source>
        <dbReference type="PROSITE" id="PS50109"/>
    </source>
</evidence>
<dbReference type="Gene3D" id="1.10.287.130">
    <property type="match status" value="1"/>
</dbReference>
<evidence type="ECO:0000256" key="4">
    <source>
        <dbReference type="ARBA" id="ARBA00022475"/>
    </source>
</evidence>
<feature type="domain" description="Histidine kinase" evidence="11">
    <location>
        <begin position="599"/>
        <end position="822"/>
    </location>
</feature>
<dbReference type="Pfam" id="PF00072">
    <property type="entry name" value="Response_reg"/>
    <property type="match status" value="1"/>
</dbReference>
<dbReference type="SUPFAM" id="SSF55785">
    <property type="entry name" value="PYP-like sensor domain (PAS domain)"/>
    <property type="match status" value="1"/>
</dbReference>
<dbReference type="InterPro" id="IPR035965">
    <property type="entry name" value="PAS-like_dom_sf"/>
</dbReference>
<comment type="subcellular location">
    <subcellularLocation>
        <location evidence="2">Cell membrane</location>
        <topology evidence="2">Multi-pass membrane protein</topology>
    </subcellularLocation>
</comment>
<dbReference type="SUPFAM" id="SSF52172">
    <property type="entry name" value="CheY-like"/>
    <property type="match status" value="1"/>
</dbReference>
<sequence>MLKPSPKEVWSQKALQFLIYLYPYYFKEMSQMDRKSIRYTLLASMMFIMVSSIIILSVLWLSLEYKAFLKNAEDSRNDFIVSQKSMLQRDVLAISTFINYRIQQTDRILKNNIESRVHEAHALASHLFNILRGHLEEDQIAEIISEALRVIRFDNGIGYYFIFSMEGTDILFPDRPEMKGNNMLSVQGGSGEYVVRDMLEIVGEKDEGFYTYRWTKPRKEGNDYLKTAYVKYFEPLGWVIGTGSYLDDVTDKLQNEVLEYIVPLQLDEEGYFFGSIKGGYPLFTNGELTRGGGNIIGLTDPYGIPIIQKYNDIIAENGSGFVNYSWPKPENSLPSPKVSFVTEIPEWSWIIGAGVYLDSIEEKLVTRHQMLQKELFQKAGLSVGFLIFVFFLVFIWIRNFLSRINDDFQGFKSLLKRSAAERTPMVEDRFDYSEFNEMAISMNDVFYEMQETKNILKETEGRYQLIFDNSPMGLLYFDEKGKIVECNDSTLQLLGSSYHHLVGLNMLDLPDSGLVSAVKKALSGEKGIYEGVYTSVTGNKTIPVHGFFAPAFKNGNLHGGVGIFEDISERLYAEKENKRLEAQVRQIQKMESVGRLAGGVAHDFNNMLSIIMGYAEIAMAKDKDKKPVSLELKEIYAAATRSANLTRQLLAFARKEVISPEVLNLNKALEGMLQMMRRLIGEDIQLVWRPGKNLWPVQMDPSQLDQILANLCINARDAISGVGTLTIETENVNLDERYCAIIPESVPGRFVKLSVSDNGCGMDKEILEKIFEPFFTTKPTGEGTGLGLATIYGIVRQNGGFISVYSEPGSGSTFTVFFPESVKEGQEPEDVSVSESIKGGDEKILLVEDEEAILKLVKSMLEKLGYGVLAFSNPMEALEKMQYYDGEVHLLISDVIMPGMNGRDMAEELKKNKFPELRTIFTSGYTANIIARYGVLDKDMIFLQKPYVLAALSDAVRKALDMR</sequence>
<keyword evidence="15" id="KW-1185">Reference proteome</keyword>
<dbReference type="CDD" id="cd00130">
    <property type="entry name" value="PAS"/>
    <property type="match status" value="1"/>
</dbReference>
<feature type="domain" description="Response regulatory" evidence="12">
    <location>
        <begin position="843"/>
        <end position="960"/>
    </location>
</feature>
<dbReference type="Pfam" id="PF02518">
    <property type="entry name" value="HATPase_c"/>
    <property type="match status" value="1"/>
</dbReference>
<keyword evidence="5 9" id="KW-0597">Phosphoprotein</keyword>
<feature type="transmembrane region" description="Helical" evidence="10">
    <location>
        <begin position="39"/>
        <end position="61"/>
    </location>
</feature>
<dbReference type="SMART" id="SM00448">
    <property type="entry name" value="REC"/>
    <property type="match status" value="1"/>
</dbReference>
<dbReference type="InterPro" id="IPR036890">
    <property type="entry name" value="HATPase_C_sf"/>
</dbReference>
<dbReference type="CDD" id="cd00082">
    <property type="entry name" value="HisKA"/>
    <property type="match status" value="1"/>
</dbReference>